<gene>
    <name evidence="3" type="ORF">DT376_06850</name>
    <name evidence="2" type="ORF">GNQ48_09135</name>
    <name evidence="4" type="ORF">IPC1295_25595</name>
    <name evidence="5" type="ORF">L4V69_04210</name>
    <name evidence="1" type="ORF">PAERUG_P19_London_7_VIM_2_05_10_03702</name>
</gene>
<dbReference type="EMBL" id="CVVU01000211">
    <property type="protein sequence ID" value="CRP18895.1"/>
    <property type="molecule type" value="Genomic_DNA"/>
</dbReference>
<dbReference type="AlphaFoldDB" id="A0A080VGQ0"/>
<evidence type="ECO:0000313" key="5">
    <source>
        <dbReference type="EMBL" id="WOS78347.1"/>
    </source>
</evidence>
<name>A0A080VGQ0_PSEAI</name>
<evidence type="ECO:0000313" key="4">
    <source>
        <dbReference type="EMBL" id="RPM08902.1"/>
    </source>
</evidence>
<reference evidence="3 7" key="4">
    <citation type="submission" date="2018-07" db="EMBL/GenBank/DDBJ databases">
        <title>Mechanisms of high-level aminoglycoside resistance among Gram-negative pathogens in Brazil.</title>
        <authorList>
            <person name="Ballaben A.S."/>
            <person name="Darini A.L.C."/>
            <person name="Doi Y."/>
        </authorList>
    </citation>
    <scope>NUCLEOTIDE SEQUENCE [LARGE SCALE GENOMIC DNA]</scope>
    <source>
        <strain evidence="3 7">B2-305</strain>
    </source>
</reference>
<organism evidence="3 7">
    <name type="scientific">Pseudomonas aeruginosa</name>
    <dbReference type="NCBI Taxonomy" id="287"/>
    <lineage>
        <taxon>Bacteria</taxon>
        <taxon>Pseudomonadati</taxon>
        <taxon>Pseudomonadota</taxon>
        <taxon>Gammaproteobacteria</taxon>
        <taxon>Pseudomonadales</taxon>
        <taxon>Pseudomonadaceae</taxon>
        <taxon>Pseudomonas</taxon>
    </lineage>
</organism>
<reference evidence="5" key="7">
    <citation type="submission" date="2023-06" db="EMBL/GenBank/DDBJ databases">
        <authorList>
            <consortium name="Clinical and Environmental Microbiology Branch: Whole genome sequencing antimicrobial resistance pathogens in the healthcare setting"/>
        </authorList>
    </citation>
    <scope>NUCLEOTIDE SEQUENCE</scope>
    <source>
        <strain evidence="5">2021CK-01020</strain>
    </source>
</reference>
<dbReference type="InterPro" id="IPR021430">
    <property type="entry name" value="DUF3079"/>
</dbReference>
<dbReference type="Proteomes" id="UP001297540">
    <property type="component" value="Chromosome"/>
</dbReference>
<evidence type="ECO:0000313" key="3">
    <source>
        <dbReference type="EMBL" id="RCI75587.1"/>
    </source>
</evidence>
<evidence type="ECO:0000313" key="9">
    <source>
        <dbReference type="Proteomes" id="UP000433532"/>
    </source>
</evidence>
<accession>A0A1S1BW45</accession>
<dbReference type="eggNOG" id="ENOG5032ZD6">
    <property type="taxonomic scope" value="Bacteria"/>
</dbReference>
<reference evidence="2 9" key="6">
    <citation type="submission" date="2019-11" db="EMBL/GenBank/DDBJ databases">
        <title>Genomes of ocular Pseudomonas aeruginosa isolates.</title>
        <authorList>
            <person name="Khan M."/>
            <person name="Rice S.A."/>
            <person name="Willcox M.D.P."/>
            <person name="Stapleton F."/>
        </authorList>
    </citation>
    <scope>NUCLEOTIDE SEQUENCE [LARGE SCALE GENOMIC DNA]</scope>
    <source>
        <strain evidence="2 9">PA221</strain>
    </source>
</reference>
<evidence type="ECO:0000313" key="6">
    <source>
        <dbReference type="Proteomes" id="UP000045039"/>
    </source>
</evidence>
<dbReference type="Pfam" id="PF11278">
    <property type="entry name" value="DUF3079"/>
    <property type="match status" value="1"/>
</dbReference>
<evidence type="ECO:0000313" key="2">
    <source>
        <dbReference type="EMBL" id="MUI35171.1"/>
    </source>
</evidence>
<sequence>MAKKFPLHPSHPERICWGCDRYCSAESMGCGNGASRTQHPSELFGEDWAGEWEVEGTEDAKEQEAPARQA</sequence>
<proteinExistence type="predicted"/>
<dbReference type="RefSeq" id="WP_003111981.1">
    <property type="nucleotide sequence ID" value="NZ_AP014622.1"/>
</dbReference>
<accession>A0A080VGQ0</accession>
<evidence type="ECO:0000313" key="1">
    <source>
        <dbReference type="EMBL" id="CRP18895.1"/>
    </source>
</evidence>
<evidence type="ECO:0000313" key="7">
    <source>
        <dbReference type="Proteomes" id="UP000253594"/>
    </source>
</evidence>
<protein>
    <submittedName>
        <fullName evidence="3">DUF3079 domain-containing protein</fullName>
    </submittedName>
</protein>
<evidence type="ECO:0000313" key="8">
    <source>
        <dbReference type="Proteomes" id="UP000284767"/>
    </source>
</evidence>
<dbReference type="EMBL" id="NSNE01000018">
    <property type="protein sequence ID" value="RPM08902.1"/>
    <property type="molecule type" value="Genomic_DNA"/>
</dbReference>
<reference evidence="4 8" key="3">
    <citation type="submission" date="2017-08" db="EMBL/GenBank/DDBJ databases">
        <authorList>
            <person name="Feschi L."/>
            <person name="Jeukens J."/>
            <person name="Emond-Rheault J.-G."/>
            <person name="Kukavica-Ibrulj I."/>
            <person name="Boyle B."/>
            <person name="Levesque R.C."/>
        </authorList>
    </citation>
    <scope>NUCLEOTIDE SEQUENCE [LARGE SCALE GENOMIC DNA]</scope>
    <source>
        <strain evidence="4 8">PA-W36</strain>
    </source>
</reference>
<dbReference type="EMBL" id="QORE01000148">
    <property type="protein sequence ID" value="RCI75587.1"/>
    <property type="molecule type" value="Genomic_DNA"/>
</dbReference>
<dbReference type="Proteomes" id="UP000045039">
    <property type="component" value="Unassembled WGS sequence"/>
</dbReference>
<dbReference type="Proteomes" id="UP000253594">
    <property type="component" value="Unassembled WGS sequence"/>
</dbReference>
<reference evidence="5" key="8">
    <citation type="submission" date="2023-10" db="EMBL/GenBank/DDBJ databases">
        <title>Pathogen: clinical or host-associated sample.</title>
        <authorList>
            <person name="Hergert J."/>
            <person name="Casey R."/>
            <person name="Wagner J."/>
            <person name="Young E.L."/>
            <person name="Oakeson K.F."/>
        </authorList>
    </citation>
    <scope>NUCLEOTIDE SEQUENCE</scope>
    <source>
        <strain evidence="5">2021CK-01020</strain>
    </source>
</reference>
<dbReference type="Proteomes" id="UP000433532">
    <property type="component" value="Unassembled WGS sequence"/>
</dbReference>
<dbReference type="Proteomes" id="UP000284767">
    <property type="component" value="Unassembled WGS sequence"/>
</dbReference>
<dbReference type="OMA" id="LYCPAKA"/>
<reference evidence="4 8" key="5">
    <citation type="submission" date="2019-01" db="EMBL/GenBank/DDBJ databases">
        <title>The Pseudomonas aeruginosa pan-genome provides new insights on its population structure, horizontal gene transfer and pathogenicity.</title>
        <authorList>
            <person name="Freschi L."/>
            <person name="Vincent A.T."/>
            <person name="Jeukens J."/>
            <person name="Emond-Rheault J.-G."/>
            <person name="Kukavica-Ibrulj I."/>
            <person name="Dupont M.-J."/>
            <person name="Charette S.J."/>
            <person name="Boyle B."/>
            <person name="Levesque R.C."/>
        </authorList>
    </citation>
    <scope>NUCLEOTIDE SEQUENCE [LARGE SCALE GENOMIC DNA]</scope>
    <source>
        <strain evidence="4 8">PA-W36</strain>
    </source>
</reference>
<reference evidence="6" key="2">
    <citation type="submission" date="2015-06" db="EMBL/GenBank/DDBJ databases">
        <authorList>
            <person name="Radhakrishnan Rajesh"/>
            <person name="Underwood Anthony"/>
            <person name="Al-Shahib Ali"/>
        </authorList>
    </citation>
    <scope>NUCLEOTIDE SEQUENCE [LARGE SCALE GENOMIC DNA]</scope>
    <source>
        <strain evidence="6">P19_London_7_VIM_2_05_10</strain>
    </source>
</reference>
<dbReference type="EMBL" id="CP136986">
    <property type="protein sequence ID" value="WOS78347.1"/>
    <property type="molecule type" value="Genomic_DNA"/>
</dbReference>
<reference evidence="1" key="1">
    <citation type="submission" date="2015-06" db="EMBL/GenBank/DDBJ databases">
        <authorList>
            <person name="Radhakrishnan R."/>
            <person name="Underwood A."/>
            <person name="Al-Shahib A."/>
        </authorList>
    </citation>
    <scope>NUCLEOTIDE SEQUENCE</scope>
    <source>
        <strain evidence="1">P19_London_7_VIM_2_05_10</strain>
    </source>
</reference>
<dbReference type="EMBL" id="WOAD01000005">
    <property type="protein sequence ID" value="MUI35171.1"/>
    <property type="molecule type" value="Genomic_DNA"/>
</dbReference>